<dbReference type="EMBL" id="DYZA01000187">
    <property type="protein sequence ID" value="HJD97838.1"/>
    <property type="molecule type" value="Genomic_DNA"/>
</dbReference>
<name>A0A921AX96_9BACT</name>
<accession>A0A921AX96</accession>
<dbReference type="InterPro" id="IPR035069">
    <property type="entry name" value="TTHA1013/TTHA0281-like"/>
</dbReference>
<reference evidence="2" key="1">
    <citation type="journal article" date="2021" name="PeerJ">
        <title>Extensive microbial diversity within the chicken gut microbiome revealed by metagenomics and culture.</title>
        <authorList>
            <person name="Gilroy R."/>
            <person name="Ravi A."/>
            <person name="Getino M."/>
            <person name="Pursley I."/>
            <person name="Horton D.L."/>
            <person name="Alikhan N.F."/>
            <person name="Baker D."/>
            <person name="Gharbi K."/>
            <person name="Hall N."/>
            <person name="Watson M."/>
            <person name="Adriaenssens E.M."/>
            <person name="Foster-Nyarko E."/>
            <person name="Jarju S."/>
            <person name="Secka A."/>
            <person name="Antonio M."/>
            <person name="Oren A."/>
            <person name="Chaudhuri R.R."/>
            <person name="La Ragione R."/>
            <person name="Hildebrand F."/>
            <person name="Pallen M.J."/>
        </authorList>
    </citation>
    <scope>NUCLEOTIDE SEQUENCE</scope>
    <source>
        <strain evidence="2">ChiGjej2B2-19336</strain>
    </source>
</reference>
<evidence type="ECO:0000313" key="2">
    <source>
        <dbReference type="EMBL" id="HJD97838.1"/>
    </source>
</evidence>
<organism evidence="2 3">
    <name type="scientific">Mailhella massiliensis</name>
    <dbReference type="NCBI Taxonomy" id="1903261"/>
    <lineage>
        <taxon>Bacteria</taxon>
        <taxon>Pseudomonadati</taxon>
        <taxon>Thermodesulfobacteriota</taxon>
        <taxon>Desulfovibrionia</taxon>
        <taxon>Desulfovibrionales</taxon>
        <taxon>Desulfovibrionaceae</taxon>
        <taxon>Mailhella</taxon>
    </lineage>
</organism>
<protein>
    <submittedName>
        <fullName evidence="2">Type II toxin-antitoxin system HicB family antitoxin</fullName>
    </submittedName>
</protein>
<sequence>MKYVVIVHKDPESDYGIIVPDYPGCFSSASTPEDIPAHVQEAIQCYAEGEDGFTPAVPSTFDEVAKLEDAQDGVLMFVDVNFDFLDKKTVPCNITMPRYMRDFVDRRARELGMSRSGFLQAAAQAYRPSV</sequence>
<dbReference type="SUPFAM" id="SSF143100">
    <property type="entry name" value="TTHA1013/TTHA0281-like"/>
    <property type="match status" value="1"/>
</dbReference>
<dbReference type="AlphaFoldDB" id="A0A921AX96"/>
<comment type="caution">
    <text evidence="2">The sequence shown here is derived from an EMBL/GenBank/DDBJ whole genome shotgun (WGS) entry which is preliminary data.</text>
</comment>
<gene>
    <name evidence="2" type="ORF">K8W16_09360</name>
</gene>
<proteinExistence type="predicted"/>
<dbReference type="Pfam" id="PF15919">
    <property type="entry name" value="HicB_lk_antitox"/>
    <property type="match status" value="1"/>
</dbReference>
<feature type="domain" description="HicB-like antitoxin of toxin-antitoxin system" evidence="1">
    <location>
        <begin position="3"/>
        <end position="123"/>
    </location>
</feature>
<dbReference type="RefSeq" id="WP_304122891.1">
    <property type="nucleotide sequence ID" value="NZ_DYZA01000187.1"/>
</dbReference>
<evidence type="ECO:0000259" key="1">
    <source>
        <dbReference type="Pfam" id="PF15919"/>
    </source>
</evidence>
<evidence type="ECO:0000313" key="3">
    <source>
        <dbReference type="Proteomes" id="UP000698963"/>
    </source>
</evidence>
<dbReference type="Proteomes" id="UP000698963">
    <property type="component" value="Unassembled WGS sequence"/>
</dbReference>
<dbReference type="Gene3D" id="3.30.160.250">
    <property type="match status" value="1"/>
</dbReference>
<dbReference type="InterPro" id="IPR031807">
    <property type="entry name" value="HicB-like"/>
</dbReference>
<reference evidence="2" key="2">
    <citation type="submission" date="2021-09" db="EMBL/GenBank/DDBJ databases">
        <authorList>
            <person name="Gilroy R."/>
        </authorList>
    </citation>
    <scope>NUCLEOTIDE SEQUENCE</scope>
    <source>
        <strain evidence="2">ChiGjej2B2-19336</strain>
    </source>
</reference>